<feature type="transmembrane region" description="Helical" evidence="4">
    <location>
        <begin position="296"/>
        <end position="319"/>
    </location>
</feature>
<dbReference type="InterPro" id="IPR050327">
    <property type="entry name" value="Proton-linked_MCT"/>
</dbReference>
<proteinExistence type="inferred from homology"/>
<accession>A0ABR2XEE3</accession>
<dbReference type="SUPFAM" id="SSF103473">
    <property type="entry name" value="MFS general substrate transporter"/>
    <property type="match status" value="1"/>
</dbReference>
<dbReference type="InterPro" id="IPR036259">
    <property type="entry name" value="MFS_trans_sf"/>
</dbReference>
<feature type="transmembrane region" description="Helical" evidence="4">
    <location>
        <begin position="190"/>
        <end position="212"/>
    </location>
</feature>
<keyword evidence="6" id="KW-1185">Reference proteome</keyword>
<feature type="transmembrane region" description="Helical" evidence="4">
    <location>
        <begin position="64"/>
        <end position="84"/>
    </location>
</feature>
<keyword evidence="4" id="KW-1133">Transmembrane helix</keyword>
<organism evidence="5 6">
    <name type="scientific">Seiridium cardinale</name>
    <dbReference type="NCBI Taxonomy" id="138064"/>
    <lineage>
        <taxon>Eukaryota</taxon>
        <taxon>Fungi</taxon>
        <taxon>Dikarya</taxon>
        <taxon>Ascomycota</taxon>
        <taxon>Pezizomycotina</taxon>
        <taxon>Sordariomycetes</taxon>
        <taxon>Xylariomycetidae</taxon>
        <taxon>Amphisphaeriales</taxon>
        <taxon>Sporocadaceae</taxon>
        <taxon>Seiridium</taxon>
    </lineage>
</organism>
<feature type="transmembrane region" description="Helical" evidence="4">
    <location>
        <begin position="272"/>
        <end position="290"/>
    </location>
</feature>
<gene>
    <name evidence="5" type="ORF">SCAR479_11252</name>
</gene>
<evidence type="ECO:0000313" key="6">
    <source>
        <dbReference type="Proteomes" id="UP001465668"/>
    </source>
</evidence>
<feature type="compositionally biased region" description="Basic and acidic residues" evidence="3">
    <location>
        <begin position="15"/>
        <end position="24"/>
    </location>
</feature>
<dbReference type="InterPro" id="IPR011701">
    <property type="entry name" value="MFS"/>
</dbReference>
<evidence type="ECO:0008006" key="7">
    <source>
        <dbReference type="Google" id="ProtNLM"/>
    </source>
</evidence>
<reference evidence="5 6" key="1">
    <citation type="submission" date="2024-02" db="EMBL/GenBank/DDBJ databases">
        <title>First draft genome assembly of two strains of Seiridium cardinale.</title>
        <authorList>
            <person name="Emiliani G."/>
            <person name="Scali E."/>
        </authorList>
    </citation>
    <scope>NUCLEOTIDE SEQUENCE [LARGE SCALE GENOMIC DNA]</scope>
    <source>
        <strain evidence="5 6">BM-138-000479</strain>
    </source>
</reference>
<dbReference type="Gene3D" id="1.20.1250.20">
    <property type="entry name" value="MFS general substrate transporter like domains"/>
    <property type="match status" value="1"/>
</dbReference>
<feature type="transmembrane region" description="Helical" evidence="4">
    <location>
        <begin position="331"/>
        <end position="354"/>
    </location>
</feature>
<dbReference type="PANTHER" id="PTHR11360">
    <property type="entry name" value="MONOCARBOXYLATE TRANSPORTER"/>
    <property type="match status" value="1"/>
</dbReference>
<keyword evidence="4" id="KW-0472">Membrane</keyword>
<evidence type="ECO:0000256" key="3">
    <source>
        <dbReference type="SAM" id="MobiDB-lite"/>
    </source>
</evidence>
<dbReference type="Pfam" id="PF07690">
    <property type="entry name" value="MFS_1"/>
    <property type="match status" value="1"/>
</dbReference>
<feature type="transmembrane region" description="Helical" evidence="4">
    <location>
        <begin position="360"/>
        <end position="381"/>
    </location>
</feature>
<evidence type="ECO:0000256" key="4">
    <source>
        <dbReference type="SAM" id="Phobius"/>
    </source>
</evidence>
<dbReference type="PANTHER" id="PTHR11360:SF230">
    <property type="entry name" value="MONOCARBOXYLATE TRANSPORTER, PUTATIVE (AFU_ORTHOLOGUE AFUA_2G12790)-RELATED"/>
    <property type="match status" value="1"/>
</dbReference>
<evidence type="ECO:0000313" key="5">
    <source>
        <dbReference type="EMBL" id="KAK9772089.1"/>
    </source>
</evidence>
<comment type="caution">
    <text evidence="5">The sequence shown here is derived from an EMBL/GenBank/DDBJ whole genome shotgun (WGS) entry which is preliminary data.</text>
</comment>
<feature type="transmembrane region" description="Helical" evidence="4">
    <location>
        <begin position="131"/>
        <end position="149"/>
    </location>
</feature>
<feature type="transmembrane region" description="Helical" evidence="4">
    <location>
        <begin position="155"/>
        <end position="178"/>
    </location>
</feature>
<sequence>MELLDILLHTRKFGETNQGRDTEGHPGIIDNPVTRNHNPMRNPERLNEVSNPAESEYSLRAWKVLIGALCLSIPTYGLTSAIGLFQTQWQENQLSDESSDKISWILSVYGFLSCFLDIAAGILFDHVELKYYLPLGCLAYVASFLGLAWASTYAQYMGCFVVAGVFTSIPGVVAFGVVDQWFKDGHSFAIGFVTLGAPIGGILFSVVLQVLFDRFEWRVAMVLLSSIIAGFLVIGLLFVELKPIEKPVVTATQIDTNLTSISGWTFLRSRKFYLFTYTVFVFEFILYAQWGSLPAYAVFVGIGNPFYIQMTYNIGAIFARTFPPYLATIWGPFNVSLVMISFTLTVMFTIWIPAGEHSAAAFYAVAFLMGVGTGSYTPLLASCMSELCEGRGYGKWIGGCYTFASLA</sequence>
<comment type="subcellular location">
    <subcellularLocation>
        <location evidence="1">Membrane</location>
        <topology evidence="1">Multi-pass membrane protein</topology>
    </subcellularLocation>
</comment>
<comment type="similarity">
    <text evidence="2">Belongs to the major facilitator superfamily. Monocarboxylate porter (TC 2.A.1.13) family.</text>
</comment>
<protein>
    <recommendedName>
        <fullName evidence="7">Major facilitator superfamily (MFS) profile domain-containing protein</fullName>
    </recommendedName>
</protein>
<feature type="transmembrane region" description="Helical" evidence="4">
    <location>
        <begin position="218"/>
        <end position="239"/>
    </location>
</feature>
<feature type="region of interest" description="Disordered" evidence="3">
    <location>
        <begin position="15"/>
        <end position="49"/>
    </location>
</feature>
<feature type="transmembrane region" description="Helical" evidence="4">
    <location>
        <begin position="104"/>
        <end position="124"/>
    </location>
</feature>
<name>A0ABR2XEE3_9PEZI</name>
<dbReference type="EMBL" id="JARVKM010000066">
    <property type="protein sequence ID" value="KAK9772089.1"/>
    <property type="molecule type" value="Genomic_DNA"/>
</dbReference>
<dbReference type="Proteomes" id="UP001465668">
    <property type="component" value="Unassembled WGS sequence"/>
</dbReference>
<evidence type="ECO:0000256" key="1">
    <source>
        <dbReference type="ARBA" id="ARBA00004141"/>
    </source>
</evidence>
<evidence type="ECO:0000256" key="2">
    <source>
        <dbReference type="ARBA" id="ARBA00006727"/>
    </source>
</evidence>
<keyword evidence="4" id="KW-0812">Transmembrane</keyword>